<name>A0A316G3Z3_9RHOB</name>
<evidence type="ECO:0000259" key="2">
    <source>
        <dbReference type="PROSITE" id="PS50994"/>
    </source>
</evidence>
<feature type="region of interest" description="Disordered" evidence="1">
    <location>
        <begin position="66"/>
        <end position="90"/>
    </location>
</feature>
<dbReference type="PROSITE" id="PS50994">
    <property type="entry name" value="INTEGRASE"/>
    <property type="match status" value="1"/>
</dbReference>
<dbReference type="GO" id="GO:0003676">
    <property type="term" value="F:nucleic acid binding"/>
    <property type="evidence" value="ECO:0007669"/>
    <property type="project" value="InterPro"/>
</dbReference>
<dbReference type="PANTHER" id="PTHR47515:SF1">
    <property type="entry name" value="BLR2054 PROTEIN"/>
    <property type="match status" value="1"/>
</dbReference>
<evidence type="ECO:0000313" key="4">
    <source>
        <dbReference type="Proteomes" id="UP000245708"/>
    </source>
</evidence>
<protein>
    <submittedName>
        <fullName evidence="3">Integrase-like protein</fullName>
    </submittedName>
</protein>
<comment type="caution">
    <text evidence="3">The sequence shown here is derived from an EMBL/GenBank/DDBJ whole genome shotgun (WGS) entry which is preliminary data.</text>
</comment>
<proteinExistence type="predicted"/>
<reference evidence="3 4" key="1">
    <citation type="submission" date="2018-05" db="EMBL/GenBank/DDBJ databases">
        <title>Genomic Encyclopedia of Type Strains, Phase IV (KMG-IV): sequencing the most valuable type-strain genomes for metagenomic binning, comparative biology and taxonomic classification.</title>
        <authorList>
            <person name="Goeker M."/>
        </authorList>
    </citation>
    <scope>NUCLEOTIDE SEQUENCE [LARGE SCALE GENOMIC DNA]</scope>
    <source>
        <strain evidence="3 4">DSM 16097</strain>
    </source>
</reference>
<organism evidence="3 4">
    <name type="scientific">Roseicyclus mahoneyensis</name>
    <dbReference type="NCBI Taxonomy" id="164332"/>
    <lineage>
        <taxon>Bacteria</taxon>
        <taxon>Pseudomonadati</taxon>
        <taxon>Pseudomonadota</taxon>
        <taxon>Alphaproteobacteria</taxon>
        <taxon>Rhodobacterales</taxon>
        <taxon>Roseobacteraceae</taxon>
        <taxon>Roseicyclus</taxon>
    </lineage>
</organism>
<dbReference type="Pfam" id="PF13683">
    <property type="entry name" value="rve_3"/>
    <property type="match status" value="1"/>
</dbReference>
<gene>
    <name evidence="3" type="ORF">C7455_1181</name>
</gene>
<dbReference type="InterPro" id="IPR001584">
    <property type="entry name" value="Integrase_cat-core"/>
</dbReference>
<keyword evidence="4" id="KW-1185">Reference proteome</keyword>
<feature type="domain" description="Integrase catalytic" evidence="2">
    <location>
        <begin position="1"/>
        <end position="62"/>
    </location>
</feature>
<dbReference type="AlphaFoldDB" id="A0A316G3Z3"/>
<accession>A0A316G3Z3</accession>
<dbReference type="EMBL" id="QGGW01000018">
    <property type="protein sequence ID" value="PWK55312.1"/>
    <property type="molecule type" value="Genomic_DNA"/>
</dbReference>
<evidence type="ECO:0000256" key="1">
    <source>
        <dbReference type="SAM" id="MobiDB-lite"/>
    </source>
</evidence>
<dbReference type="SUPFAM" id="SSF53098">
    <property type="entry name" value="Ribonuclease H-like"/>
    <property type="match status" value="1"/>
</dbReference>
<dbReference type="PANTHER" id="PTHR47515">
    <property type="entry name" value="LOW CALCIUM RESPONSE LOCUS PROTEIN T"/>
    <property type="match status" value="1"/>
</dbReference>
<dbReference type="InterPro" id="IPR012337">
    <property type="entry name" value="RNaseH-like_sf"/>
</dbReference>
<dbReference type="GO" id="GO:0015074">
    <property type="term" value="P:DNA integration"/>
    <property type="evidence" value="ECO:0007669"/>
    <property type="project" value="InterPro"/>
</dbReference>
<sequence>MQNGFVESFNGRFRDELLNETLFSTLGEARQQIRTWQHDYNHHRPHSGLGNMTPAEFMAMKGLEMRAAQTHKSTRGFSEGPEESRVSGQL</sequence>
<dbReference type="Gene3D" id="3.30.420.10">
    <property type="entry name" value="Ribonuclease H-like superfamily/Ribonuclease H"/>
    <property type="match status" value="1"/>
</dbReference>
<dbReference type="Proteomes" id="UP000245708">
    <property type="component" value="Unassembled WGS sequence"/>
</dbReference>
<dbReference type="InterPro" id="IPR036397">
    <property type="entry name" value="RNaseH_sf"/>
</dbReference>
<evidence type="ECO:0000313" key="3">
    <source>
        <dbReference type="EMBL" id="PWK55312.1"/>
    </source>
</evidence>